<evidence type="ECO:0000256" key="1">
    <source>
        <dbReference type="SAM" id="MobiDB-lite"/>
    </source>
</evidence>
<dbReference type="AlphaFoldDB" id="A0A9P4MEQ2"/>
<sequence>MLKRSLRWTLALPQASPRWPATKSPTRPRAFTSRYPLLLVTRNASPRPRLPFLPQASPHSKQLLLQRQVARVLSTENKQYVKQQTWFGVKLCIGAFVVFNLVGFGLMSFHDEMVEKEKPSPPEWTYLTRTAWRAALDEADTNNKRLRPVDPAKVANFYLACLRRLEDSASDGKELGKLAVPEEEAYEIVRDVAPIALDASRKSNEWKAGYVEVILGLGKAAEHSQHLVYDNSRAQFFPETSVVGPSNPRPRKLPSDVTPPKEEDCVRGIPDPEVIYNRVVYGAGFTPKQRIDVHHALANWLHFTKNEAAADQQYSQALEIAKAAYGNQVDASTLSPNLLAAYKQQATHLARTDRISSAVPIFLSCLQSVRTASSTSSALPTPAPTSAPAPPSSNPLANLSKRLFREDVYPLPTTTGNEPLTTLPRPALSCHEAELLLYIGEILFSSSRHADGLAWTREATELAAADAKEVARASGLQKEDEERCKGCVGAGAGNWEAMVGQMVKQLEGQKNGWWGGSKRKEELERTREAGAVLDGVKARLLGDGVVDPGVFLPRGT</sequence>
<dbReference type="EMBL" id="ML996090">
    <property type="protein sequence ID" value="KAF2150207.1"/>
    <property type="molecule type" value="Genomic_DNA"/>
</dbReference>
<keyword evidence="2" id="KW-0812">Transmembrane</keyword>
<evidence type="ECO:0000256" key="2">
    <source>
        <dbReference type="SAM" id="Phobius"/>
    </source>
</evidence>
<feature type="transmembrane region" description="Helical" evidence="2">
    <location>
        <begin position="87"/>
        <end position="109"/>
    </location>
</feature>
<evidence type="ECO:0008006" key="5">
    <source>
        <dbReference type="Google" id="ProtNLM"/>
    </source>
</evidence>
<organism evidence="3 4">
    <name type="scientific">Myriangium duriaei CBS 260.36</name>
    <dbReference type="NCBI Taxonomy" id="1168546"/>
    <lineage>
        <taxon>Eukaryota</taxon>
        <taxon>Fungi</taxon>
        <taxon>Dikarya</taxon>
        <taxon>Ascomycota</taxon>
        <taxon>Pezizomycotina</taxon>
        <taxon>Dothideomycetes</taxon>
        <taxon>Dothideomycetidae</taxon>
        <taxon>Myriangiales</taxon>
        <taxon>Myriangiaceae</taxon>
        <taxon>Myriangium</taxon>
    </lineage>
</organism>
<feature type="compositionally biased region" description="Pro residues" evidence="1">
    <location>
        <begin position="381"/>
        <end position="393"/>
    </location>
</feature>
<accession>A0A9P4MEQ2</accession>
<gene>
    <name evidence="3" type="ORF">K461DRAFT_229845</name>
</gene>
<dbReference type="Proteomes" id="UP000799439">
    <property type="component" value="Unassembled WGS sequence"/>
</dbReference>
<keyword evidence="2" id="KW-0472">Membrane</keyword>
<feature type="region of interest" description="Disordered" evidence="1">
    <location>
        <begin position="374"/>
        <end position="397"/>
    </location>
</feature>
<protein>
    <recommendedName>
        <fullName evidence="5">MFS maltose permease</fullName>
    </recommendedName>
</protein>
<evidence type="ECO:0000313" key="4">
    <source>
        <dbReference type="Proteomes" id="UP000799439"/>
    </source>
</evidence>
<keyword evidence="4" id="KW-1185">Reference proteome</keyword>
<name>A0A9P4MEQ2_9PEZI</name>
<reference evidence="3" key="1">
    <citation type="journal article" date="2020" name="Stud. Mycol.">
        <title>101 Dothideomycetes genomes: a test case for predicting lifestyles and emergence of pathogens.</title>
        <authorList>
            <person name="Haridas S."/>
            <person name="Albert R."/>
            <person name="Binder M."/>
            <person name="Bloem J."/>
            <person name="Labutti K."/>
            <person name="Salamov A."/>
            <person name="Andreopoulos B."/>
            <person name="Baker S."/>
            <person name="Barry K."/>
            <person name="Bills G."/>
            <person name="Bluhm B."/>
            <person name="Cannon C."/>
            <person name="Castanera R."/>
            <person name="Culley D."/>
            <person name="Daum C."/>
            <person name="Ezra D."/>
            <person name="Gonzalez J."/>
            <person name="Henrissat B."/>
            <person name="Kuo A."/>
            <person name="Liang C."/>
            <person name="Lipzen A."/>
            <person name="Lutzoni F."/>
            <person name="Magnuson J."/>
            <person name="Mondo S."/>
            <person name="Nolan M."/>
            <person name="Ohm R."/>
            <person name="Pangilinan J."/>
            <person name="Park H.-J."/>
            <person name="Ramirez L."/>
            <person name="Alfaro M."/>
            <person name="Sun H."/>
            <person name="Tritt A."/>
            <person name="Yoshinaga Y."/>
            <person name="Zwiers L.-H."/>
            <person name="Turgeon B."/>
            <person name="Goodwin S."/>
            <person name="Spatafora J."/>
            <person name="Crous P."/>
            <person name="Grigoriev I."/>
        </authorList>
    </citation>
    <scope>NUCLEOTIDE SEQUENCE</scope>
    <source>
        <strain evidence="3">CBS 260.36</strain>
    </source>
</reference>
<feature type="region of interest" description="Disordered" evidence="1">
    <location>
        <begin position="239"/>
        <end position="264"/>
    </location>
</feature>
<keyword evidence="2" id="KW-1133">Transmembrane helix</keyword>
<proteinExistence type="predicted"/>
<comment type="caution">
    <text evidence="3">The sequence shown here is derived from an EMBL/GenBank/DDBJ whole genome shotgun (WGS) entry which is preliminary data.</text>
</comment>
<dbReference type="OrthoDB" id="5408102at2759"/>
<evidence type="ECO:0000313" key="3">
    <source>
        <dbReference type="EMBL" id="KAF2150207.1"/>
    </source>
</evidence>